<dbReference type="KEGG" id="agi:FSB73_03135"/>
<dbReference type="InterPro" id="IPR006102">
    <property type="entry name" value="Ig-like_GH2"/>
</dbReference>
<accession>A0A5B8VH71</accession>
<keyword evidence="2" id="KW-0378">Hydrolase</keyword>
<dbReference type="Pfam" id="PF02836">
    <property type="entry name" value="Glyco_hydro_2_C"/>
    <property type="match status" value="1"/>
</dbReference>
<dbReference type="PANTHER" id="PTHR42732">
    <property type="entry name" value="BETA-GALACTOSIDASE"/>
    <property type="match status" value="1"/>
</dbReference>
<dbReference type="PANTHER" id="PTHR42732:SF1">
    <property type="entry name" value="BETA-MANNOSIDASE"/>
    <property type="match status" value="1"/>
</dbReference>
<feature type="domain" description="Malectin" evidence="8">
    <location>
        <begin position="798"/>
        <end position="966"/>
    </location>
</feature>
<dbReference type="SUPFAM" id="SSF49303">
    <property type="entry name" value="beta-Galactosidase/glucuronidase domain"/>
    <property type="match status" value="1"/>
</dbReference>
<dbReference type="EMBL" id="CP042434">
    <property type="protein sequence ID" value="QEC70820.1"/>
    <property type="molecule type" value="Genomic_DNA"/>
</dbReference>
<dbReference type="InterPro" id="IPR008979">
    <property type="entry name" value="Galactose-bd-like_sf"/>
</dbReference>
<dbReference type="SUPFAM" id="SSF51445">
    <property type="entry name" value="(Trans)glycosidases"/>
    <property type="match status" value="1"/>
</dbReference>
<feature type="region of interest" description="Disordered" evidence="4">
    <location>
        <begin position="740"/>
        <end position="766"/>
    </location>
</feature>
<dbReference type="InterPro" id="IPR021720">
    <property type="entry name" value="Malectin_dom"/>
</dbReference>
<dbReference type="InterPro" id="IPR036156">
    <property type="entry name" value="Beta-gal/glucu_dom_sf"/>
</dbReference>
<evidence type="ECO:0000256" key="2">
    <source>
        <dbReference type="ARBA" id="ARBA00022801"/>
    </source>
</evidence>
<dbReference type="InterPro" id="IPR013783">
    <property type="entry name" value="Ig-like_fold"/>
</dbReference>
<protein>
    <submittedName>
        <fullName evidence="9">DUF4982 domain-containing protein</fullName>
    </submittedName>
</protein>
<keyword evidence="10" id="KW-1185">Reference proteome</keyword>
<dbReference type="InterPro" id="IPR051913">
    <property type="entry name" value="GH2_Domain-Containing"/>
</dbReference>
<name>A0A5B8VH71_9BACT</name>
<gene>
    <name evidence="9" type="ORF">FSB73_03135</name>
</gene>
<feature type="domain" description="Glycoside hydrolase family 2 immunoglobulin-like beta-sandwich" evidence="5">
    <location>
        <begin position="243"/>
        <end position="347"/>
    </location>
</feature>
<feature type="domain" description="Glycosyl hydrolases family 2 sugar binding" evidence="7">
    <location>
        <begin position="118"/>
        <end position="229"/>
    </location>
</feature>
<dbReference type="Pfam" id="PF02837">
    <property type="entry name" value="Glyco_hydro_2_N"/>
    <property type="match status" value="1"/>
</dbReference>
<dbReference type="GO" id="GO:0005975">
    <property type="term" value="P:carbohydrate metabolic process"/>
    <property type="evidence" value="ECO:0007669"/>
    <property type="project" value="InterPro"/>
</dbReference>
<evidence type="ECO:0000256" key="1">
    <source>
        <dbReference type="ARBA" id="ARBA00007401"/>
    </source>
</evidence>
<evidence type="ECO:0000259" key="7">
    <source>
        <dbReference type="Pfam" id="PF02837"/>
    </source>
</evidence>
<dbReference type="InterPro" id="IPR006101">
    <property type="entry name" value="Glyco_hydro_2"/>
</dbReference>
<dbReference type="Gene3D" id="2.60.40.10">
    <property type="entry name" value="Immunoglobulins"/>
    <property type="match status" value="2"/>
</dbReference>
<dbReference type="Proteomes" id="UP000321291">
    <property type="component" value="Chromosome"/>
</dbReference>
<evidence type="ECO:0000256" key="4">
    <source>
        <dbReference type="SAM" id="MobiDB-lite"/>
    </source>
</evidence>
<dbReference type="InterPro" id="IPR017853">
    <property type="entry name" value="GH"/>
</dbReference>
<dbReference type="Pfam" id="PF11721">
    <property type="entry name" value="Malectin"/>
    <property type="match status" value="1"/>
</dbReference>
<dbReference type="InterPro" id="IPR006103">
    <property type="entry name" value="Glyco_hydro_2_cat"/>
</dbReference>
<comment type="similarity">
    <text evidence="1">Belongs to the glycosyl hydrolase 2 family.</text>
</comment>
<reference evidence="9 10" key="1">
    <citation type="journal article" date="2017" name="Int. J. Syst. Evol. Microbiol.">
        <title>Arachidicoccus ginsenosidivorans sp. nov., with ginsenoside-converting activity isolated from ginseng cultivating soil.</title>
        <authorList>
            <person name="Siddiqi M.Z."/>
            <person name="Aslam Z."/>
            <person name="Im W.T."/>
        </authorList>
    </citation>
    <scope>NUCLEOTIDE SEQUENCE [LARGE SCALE GENOMIC DNA]</scope>
    <source>
        <strain evidence="9 10">Gsoil 809</strain>
    </source>
</reference>
<evidence type="ECO:0000256" key="3">
    <source>
        <dbReference type="ARBA" id="ARBA00023295"/>
    </source>
</evidence>
<evidence type="ECO:0000259" key="5">
    <source>
        <dbReference type="Pfam" id="PF00703"/>
    </source>
</evidence>
<dbReference type="InterPro" id="IPR006104">
    <property type="entry name" value="Glyco_hydro_2_N"/>
</dbReference>
<proteinExistence type="inferred from homology"/>
<evidence type="ECO:0000259" key="6">
    <source>
        <dbReference type="Pfam" id="PF02836"/>
    </source>
</evidence>
<organism evidence="9 10">
    <name type="scientific">Arachidicoccus ginsenosidivorans</name>
    <dbReference type="NCBI Taxonomy" id="496057"/>
    <lineage>
        <taxon>Bacteria</taxon>
        <taxon>Pseudomonadati</taxon>
        <taxon>Bacteroidota</taxon>
        <taxon>Chitinophagia</taxon>
        <taxon>Chitinophagales</taxon>
        <taxon>Chitinophagaceae</taxon>
        <taxon>Arachidicoccus</taxon>
    </lineage>
</organism>
<evidence type="ECO:0000313" key="10">
    <source>
        <dbReference type="Proteomes" id="UP000321291"/>
    </source>
</evidence>
<feature type="domain" description="Glycoside hydrolase family 2 catalytic" evidence="6">
    <location>
        <begin position="360"/>
        <end position="499"/>
    </location>
</feature>
<feature type="compositionally biased region" description="Polar residues" evidence="4">
    <location>
        <begin position="751"/>
        <end position="766"/>
    </location>
</feature>
<dbReference type="SUPFAM" id="SSF49785">
    <property type="entry name" value="Galactose-binding domain-like"/>
    <property type="match status" value="1"/>
</dbReference>
<dbReference type="Pfam" id="PF00703">
    <property type="entry name" value="Glyco_hydro_2"/>
    <property type="match status" value="1"/>
</dbReference>
<keyword evidence="3" id="KW-0326">Glycosidase</keyword>
<evidence type="ECO:0000259" key="8">
    <source>
        <dbReference type="Pfam" id="PF11721"/>
    </source>
</evidence>
<dbReference type="PRINTS" id="PR00132">
    <property type="entry name" value="GLHYDRLASE2"/>
</dbReference>
<dbReference type="Gene3D" id="2.60.120.260">
    <property type="entry name" value="Galactose-binding domain-like"/>
    <property type="match status" value="1"/>
</dbReference>
<dbReference type="GO" id="GO:0004553">
    <property type="term" value="F:hydrolase activity, hydrolyzing O-glycosyl compounds"/>
    <property type="evidence" value="ECO:0007669"/>
    <property type="project" value="InterPro"/>
</dbReference>
<dbReference type="Gene3D" id="3.20.20.80">
    <property type="entry name" value="Glycosidases"/>
    <property type="match status" value="1"/>
</dbReference>
<evidence type="ECO:0000313" key="9">
    <source>
        <dbReference type="EMBL" id="QEC70820.1"/>
    </source>
</evidence>
<sequence length="1304" mass="148196">MRTSSVNQVKESYRRSHCKLRFNLSLKLAYWRYYALCLLLLLCFYQSGQAALPWSSDYRTDQLLDSDWLTAADTTGSSAFQDFQNLTYKASATSGWKAVNLPHNWDDYGGYIRKKHGNRHGDCWYRKTFDAKCQTGKTSFLFFEGVSSYATVYLNGHLVGRHSGGRTSFTLEVSAYLNKNGRDNLLAVKVAHPANIRDLPWVCGGYSDEVGFSEGSQPMGIFRPVHLIQTGKVRIIPFGVHIYNDTTVNENEAILQVETTLKSYAQPGKQVTIRQQLIDKAGSEVARFSQSTTIGSNDKQLHCQLQLTGNVHLWSLQSPYLYQLKTTVLDKHSGDVLDELTTPYGIRWIKWPDLHNPVPKQFLLNGKPVFINGIAGYEHALGKSHAFTAQEIATRVAMIRSMGFNGFRDAHQPHNLRYEYYWDQLGVLWWPQFSAHIWFDTPAFRQNFLRLLKDWVLERRNSPANIMWGLQNESRLPADFARQCVALIRSLDPTASSQRLITTCNGGQGTDWDVPQNWSGTYGGDPNTYDKDLKKEVLVGEYGGWRTMDLHSEGGFDAKGPYSIDSWCALLEKKIWLANKVRDSVAGQFLWLFNSHDNPGREQAAEGYRDLDRIGPVNYKGVLTSWEEPTEAYYLYQSNFTSADTAPMVHIADHEWVGRWKNPTEKKDIIIYSNCDSVVLYNGIHQRSLGSRSRRGIGTHFTWSQVQLHYNVLYAVGYYNGRAVVSDRIRLRNLPVAPQLQENRKKASGALDQNQTPEQNQHQNLDLNTASDNRISDHEDMNTHQDVLYPKAGYHYLYRYNAGGPSYKDHYGNLWSADRNLTPGQTANEYGSLSWTAAYKGLPAYFASQRYITDPVKGNFDEALFQTFRYGRDQLKFIFPVENGDYLVQLFFVEPWWGIGSHENCSGWRDFDVAINGKIMLHHLDIFKEAGSLNALRKELHVQVQNGQIVINFPETYSGQAVVSGIAIAQKIKTSENDAIDLKTAPGSQPSAIFAPTQNHGDNSHFQVKDWLSLGDSTTVYLKKSGGKNSAVKVHFNHLPPALFGAEWLGHKTTGKQPSVKKAHLLDSPSDNHTPIYWEAKEPLQLYIATPWQDTVLLRQLKAAGYIDTDSKIFLIKKVGIAEKLDSLLVLKKELKAMQKIQQTAWWNSCLMAFKPVSLMQPPYDQKPDLTFGINATRYNTGTQKTKRADKDCLVYKVQQTKPAEMKRAFCSWDILTGVADFHSFQLKYAYEGLDSLPAKLTLLAADGKVMASANIWLTHTRENKWNSSYLLTPTMINAGRYTLRISWQRPIKQALFIYSLKMR</sequence>
<dbReference type="Gene3D" id="2.60.120.430">
    <property type="entry name" value="Galactose-binding lectin"/>
    <property type="match status" value="1"/>
</dbReference>